<evidence type="ECO:0000256" key="5">
    <source>
        <dbReference type="ARBA" id="ARBA00022723"/>
    </source>
</evidence>
<name>A0A7S7LYA9_9BACT</name>
<dbReference type="RefSeq" id="WP_194365452.1">
    <property type="nucleotide sequence ID" value="NZ_CP054493.1"/>
</dbReference>
<keyword evidence="5" id="KW-0479">Metal-binding</keyword>
<dbReference type="Proteomes" id="UP000593836">
    <property type="component" value="Chromosome"/>
</dbReference>
<dbReference type="SUPFAM" id="SSF53659">
    <property type="entry name" value="Isocitrate/Isopropylmalate dehydrogenase-like"/>
    <property type="match status" value="1"/>
</dbReference>
<keyword evidence="3" id="KW-0329">Glyoxylate bypass</keyword>
<dbReference type="NCBIfam" id="TIGR00178">
    <property type="entry name" value="monomer_idh"/>
    <property type="match status" value="1"/>
</dbReference>
<dbReference type="GO" id="GO:0046872">
    <property type="term" value="F:metal ion binding"/>
    <property type="evidence" value="ECO:0007669"/>
    <property type="project" value="UniProtKB-KW"/>
</dbReference>
<dbReference type="PANTHER" id="PTHR36999">
    <property type="entry name" value="ISOCITRATE DEHYDROGENASE [NADP]"/>
    <property type="match status" value="1"/>
</dbReference>
<comment type="cofactor">
    <cofactor evidence="1">
        <name>Mg(2+)</name>
        <dbReference type="ChEBI" id="CHEBI:18420"/>
    </cofactor>
</comment>
<evidence type="ECO:0000256" key="4">
    <source>
        <dbReference type="ARBA" id="ARBA00022532"/>
    </source>
</evidence>
<evidence type="ECO:0000256" key="7">
    <source>
        <dbReference type="ARBA" id="ARBA00022857"/>
    </source>
</evidence>
<dbReference type="InterPro" id="IPR004436">
    <property type="entry name" value="Isocitrate_DH_NADP_mono"/>
</dbReference>
<sequence length="723" mass="78510">MSKIIWSKIDEAPALATYSLLPIVNAFTKAAGVEVVTSDISLAGRVLAAMGLAEDELSKLGEVVLQEDGNIIKLPNISASVGQLKDCIAELQGQGYDIPNYPENPANDEEKALQARYSTCLGSAVNPVLREGNSDRRAAVAVKKFAQKNPHKLRAFPENAKSYVAHMEGKGDFFGNEKSVTVEKAQKVTIALNGKELTSVDTLDGEILDGTFMSIAALNNFYEKTIEDAKSNDVLWSLHLKATMMKISDPIMFGHAFKIFFKDVFAKHAATFAELKVQPNQGMSDLEKKIAGHAKEAEIKADFLAALESDSPKLAMVDSDKGTTNFNASNDVIIDASMPVVVREGGKQWDRTGAAVECVAVIPDSTYAMFHAEMVADCVKNGQYDVSTMGTMQNIGLMAQKAEEYGSHPTTFELAEAGTVTVTGADGVLMSFECEAGDIWRMSRTKDIPIKDWVRLTVERTKIENIPAIFWLDEKRAHDVQVKIKVDAFLKEFDTTGLDIQFMKVTDATRFTNARVREGKNTIAVTGNVLRDHLTDMYPILELGTSAKMLSIVPLLAGGGLYETGAGGSAPKHVDQFLAEGHLRWDSLGEILALAESLRFIGQKNNDSKLAALTAALDIANDGYLDNNKEPSRKCGEPDNKASHFFVAQYWAKALAEGDNAELAAKFAPVAKELTEKEDTIIAELLAAEGKAQDIGGYFHPNDAKAEAAMRPSATLNAIINNI</sequence>
<gene>
    <name evidence="11" type="ORF">HUE87_06740</name>
</gene>
<accession>A0A7S7LYA9</accession>
<keyword evidence="4" id="KW-0816">Tricarboxylic acid cycle</keyword>
<evidence type="ECO:0000256" key="2">
    <source>
        <dbReference type="ARBA" id="ARBA00013013"/>
    </source>
</evidence>
<dbReference type="GO" id="GO:0004450">
    <property type="term" value="F:isocitrate dehydrogenase (NADP+) activity"/>
    <property type="evidence" value="ECO:0007669"/>
    <property type="project" value="UniProtKB-EC"/>
</dbReference>
<comment type="similarity">
    <text evidence="10">Belongs to the monomeric-type IDH family.</text>
</comment>
<evidence type="ECO:0000256" key="1">
    <source>
        <dbReference type="ARBA" id="ARBA00001946"/>
    </source>
</evidence>
<dbReference type="Pfam" id="PF03971">
    <property type="entry name" value="IDH"/>
    <property type="match status" value="1"/>
</dbReference>
<dbReference type="EC" id="1.1.1.42" evidence="2"/>
<evidence type="ECO:0000256" key="6">
    <source>
        <dbReference type="ARBA" id="ARBA00022842"/>
    </source>
</evidence>
<dbReference type="GO" id="GO:0006099">
    <property type="term" value="P:tricarboxylic acid cycle"/>
    <property type="evidence" value="ECO:0007669"/>
    <property type="project" value="UniProtKB-KW"/>
</dbReference>
<evidence type="ECO:0000256" key="3">
    <source>
        <dbReference type="ARBA" id="ARBA00022435"/>
    </source>
</evidence>
<evidence type="ECO:0000313" key="11">
    <source>
        <dbReference type="EMBL" id="QOY53617.1"/>
    </source>
</evidence>
<evidence type="ECO:0000256" key="8">
    <source>
        <dbReference type="ARBA" id="ARBA00023002"/>
    </source>
</evidence>
<dbReference type="AlphaFoldDB" id="A0A7S7LYA9"/>
<keyword evidence="6" id="KW-0460">Magnesium</keyword>
<dbReference type="GO" id="GO:0006097">
    <property type="term" value="P:glyoxylate cycle"/>
    <property type="evidence" value="ECO:0007669"/>
    <property type="project" value="UniProtKB-KW"/>
</dbReference>
<keyword evidence="8 11" id="KW-0560">Oxidoreductase</keyword>
<proteinExistence type="inferred from homology"/>
<dbReference type="PANTHER" id="PTHR36999:SF1">
    <property type="entry name" value="ISOCITRATE DEHYDROGENASE (NADP(+))"/>
    <property type="match status" value="1"/>
</dbReference>
<organism evidence="11 12">
    <name type="scientific">Candidatus Sulfurimonas marisnigri</name>
    <dbReference type="NCBI Taxonomy" id="2740405"/>
    <lineage>
        <taxon>Bacteria</taxon>
        <taxon>Pseudomonadati</taxon>
        <taxon>Campylobacterota</taxon>
        <taxon>Epsilonproteobacteria</taxon>
        <taxon>Campylobacterales</taxon>
        <taxon>Sulfurimonadaceae</taxon>
        <taxon>Sulfurimonas</taxon>
    </lineage>
</organism>
<evidence type="ECO:0000256" key="10">
    <source>
        <dbReference type="ARBA" id="ARBA00046318"/>
    </source>
</evidence>
<evidence type="ECO:0000313" key="12">
    <source>
        <dbReference type="Proteomes" id="UP000593836"/>
    </source>
</evidence>
<keyword evidence="7" id="KW-0521">NADP</keyword>
<dbReference type="KEGG" id="smas:HUE87_06740"/>
<protein>
    <recommendedName>
        <fullName evidence="2">isocitrate dehydrogenase (NADP(+))</fullName>
        <ecNumber evidence="2">1.1.1.42</ecNumber>
    </recommendedName>
</protein>
<evidence type="ECO:0000256" key="9">
    <source>
        <dbReference type="ARBA" id="ARBA00023554"/>
    </source>
</evidence>
<dbReference type="EMBL" id="CP054493">
    <property type="protein sequence ID" value="QOY53617.1"/>
    <property type="molecule type" value="Genomic_DNA"/>
</dbReference>
<reference evidence="11 12" key="1">
    <citation type="submission" date="2020-05" db="EMBL/GenBank/DDBJ databases">
        <title>Sulfurimonas marisnigri, sp. nov., and Sulfurimonas baltica, sp. nov., manganese oxide reducing chemolithoautotrophs of the class Epsilonproteobacteria isolated from the pelagic redoxclines of the Black and Baltic Seas and emended description of the genus Sulfurimonas.</title>
        <authorList>
            <person name="Henkel J.V."/>
            <person name="Laudan C."/>
            <person name="Werner J."/>
            <person name="Neu T."/>
            <person name="Plewe S."/>
            <person name="Sproer C."/>
            <person name="Bunk B."/>
            <person name="Schulz-Vogt H.N."/>
        </authorList>
    </citation>
    <scope>NUCLEOTIDE SEQUENCE [LARGE SCALE GENOMIC DNA]</scope>
    <source>
        <strain evidence="11 12">SoZ1</strain>
    </source>
</reference>
<keyword evidence="12" id="KW-1185">Reference proteome</keyword>
<comment type="catalytic activity">
    <reaction evidence="9">
        <text>D-threo-isocitrate + NADP(+) = 2-oxoglutarate + CO2 + NADPH</text>
        <dbReference type="Rhea" id="RHEA:19629"/>
        <dbReference type="ChEBI" id="CHEBI:15562"/>
        <dbReference type="ChEBI" id="CHEBI:16526"/>
        <dbReference type="ChEBI" id="CHEBI:16810"/>
        <dbReference type="ChEBI" id="CHEBI:57783"/>
        <dbReference type="ChEBI" id="CHEBI:58349"/>
        <dbReference type="EC" id="1.1.1.42"/>
    </reaction>
</comment>